<evidence type="ECO:0008006" key="5">
    <source>
        <dbReference type="Google" id="ProtNLM"/>
    </source>
</evidence>
<dbReference type="Proteomes" id="UP001317870">
    <property type="component" value="Chromosome"/>
</dbReference>
<protein>
    <recommendedName>
        <fullName evidence="5">DUF3099 domain-containing protein</fullName>
    </recommendedName>
</protein>
<feature type="compositionally biased region" description="Basic and acidic residues" evidence="1">
    <location>
        <begin position="1"/>
        <end position="11"/>
    </location>
</feature>
<reference evidence="3 4" key="1">
    <citation type="submission" date="2022-11" db="EMBL/GenBank/DDBJ databases">
        <title>Genome Sequencing of Nocardia sp. ON39_IFM12276 and assembly.</title>
        <authorList>
            <person name="Shimojima M."/>
            <person name="Toyokawa M."/>
            <person name="Uesaka K."/>
        </authorList>
    </citation>
    <scope>NUCLEOTIDE SEQUENCE [LARGE SCALE GENOMIC DNA]</scope>
    <source>
        <strain evidence="3 4">IFM 12276</strain>
    </source>
</reference>
<keyword evidence="2" id="KW-0812">Transmembrane</keyword>
<evidence type="ECO:0000256" key="2">
    <source>
        <dbReference type="SAM" id="Phobius"/>
    </source>
</evidence>
<gene>
    <name evidence="3" type="ORF">IFM12276_17880</name>
</gene>
<feature type="compositionally biased region" description="Basic and acidic residues" evidence="1">
    <location>
        <begin position="24"/>
        <end position="33"/>
    </location>
</feature>
<keyword evidence="4" id="KW-1185">Reference proteome</keyword>
<dbReference type="Pfam" id="PF11298">
    <property type="entry name" value="DUF3099"/>
    <property type="match status" value="1"/>
</dbReference>
<proteinExistence type="predicted"/>
<evidence type="ECO:0000313" key="4">
    <source>
        <dbReference type="Proteomes" id="UP001317870"/>
    </source>
</evidence>
<accession>A0ABM8CUV5</accession>
<feature type="transmembrane region" description="Helical" evidence="2">
    <location>
        <begin position="101"/>
        <end position="121"/>
    </location>
</feature>
<keyword evidence="2" id="KW-0472">Membrane</keyword>
<dbReference type="EMBL" id="AP026978">
    <property type="protein sequence ID" value="BDT98759.1"/>
    <property type="molecule type" value="Genomic_DNA"/>
</dbReference>
<feature type="region of interest" description="Disordered" evidence="1">
    <location>
        <begin position="125"/>
        <end position="152"/>
    </location>
</feature>
<feature type="region of interest" description="Disordered" evidence="1">
    <location>
        <begin position="1"/>
        <end position="63"/>
    </location>
</feature>
<name>A0ABM8CUV5_9NOCA</name>
<evidence type="ECO:0000256" key="1">
    <source>
        <dbReference type="SAM" id="MobiDB-lite"/>
    </source>
</evidence>
<evidence type="ECO:0000313" key="3">
    <source>
        <dbReference type="EMBL" id="BDT98759.1"/>
    </source>
</evidence>
<sequence length="152" mass="17184">MCARPDREWKTRGMQQNGDSPSADGRDREEHPDVTMPTQPRRSPGYFPGSDDKHPALITEAAPSLEDQHRARVRRYTIIMAFRIPCLVLAAVAYSAFGNPLLSILIIVASIPLPWIAVLIANDRPPRRKDEPSRWDRPRTAIESRPHNAIDN</sequence>
<organism evidence="3 4">
    <name type="scientific">Nocardia sputorum</name>
    <dbReference type="NCBI Taxonomy" id="2984338"/>
    <lineage>
        <taxon>Bacteria</taxon>
        <taxon>Bacillati</taxon>
        <taxon>Actinomycetota</taxon>
        <taxon>Actinomycetes</taxon>
        <taxon>Mycobacteriales</taxon>
        <taxon>Nocardiaceae</taxon>
        <taxon>Nocardia</taxon>
    </lineage>
</organism>
<dbReference type="InterPro" id="IPR021449">
    <property type="entry name" value="DUF3099"/>
</dbReference>
<feature type="transmembrane region" description="Helical" evidence="2">
    <location>
        <begin position="76"/>
        <end position="95"/>
    </location>
</feature>
<keyword evidence="2" id="KW-1133">Transmembrane helix</keyword>